<keyword evidence="5" id="KW-1185">Reference proteome</keyword>
<dbReference type="RefSeq" id="WP_215625127.1">
    <property type="nucleotide sequence ID" value="NZ_CP067089.2"/>
</dbReference>
<organism evidence="4 5">
    <name type="scientific">Breznakiella homolactica</name>
    <dbReference type="NCBI Taxonomy" id="2798577"/>
    <lineage>
        <taxon>Bacteria</taxon>
        <taxon>Pseudomonadati</taxon>
        <taxon>Spirochaetota</taxon>
        <taxon>Spirochaetia</taxon>
        <taxon>Spirochaetales</taxon>
        <taxon>Breznakiellaceae</taxon>
        <taxon>Breznakiella</taxon>
    </lineage>
</organism>
<dbReference type="CDD" id="cd06464">
    <property type="entry name" value="ACD_sHsps-like"/>
    <property type="match status" value="1"/>
</dbReference>
<dbReference type="Proteomes" id="UP000595917">
    <property type="component" value="Chromosome"/>
</dbReference>
<gene>
    <name evidence="4" type="ORF">JFL75_12820</name>
</gene>
<dbReference type="PANTHER" id="PTHR11527">
    <property type="entry name" value="HEAT-SHOCK PROTEIN 20 FAMILY MEMBER"/>
    <property type="match status" value="1"/>
</dbReference>
<dbReference type="AlphaFoldDB" id="A0A7T8B8Z5"/>
<dbReference type="InterPro" id="IPR002068">
    <property type="entry name" value="A-crystallin/Hsp20_dom"/>
</dbReference>
<protein>
    <submittedName>
        <fullName evidence="4">Hsp20/alpha crystallin family protein</fullName>
    </submittedName>
</protein>
<name>A0A7T8B8Z5_9SPIR</name>
<comment type="similarity">
    <text evidence="1 2">Belongs to the small heat shock protein (HSP20) family.</text>
</comment>
<feature type="domain" description="SHSP" evidence="3">
    <location>
        <begin position="35"/>
        <end position="147"/>
    </location>
</feature>
<evidence type="ECO:0000256" key="1">
    <source>
        <dbReference type="PROSITE-ProRule" id="PRU00285"/>
    </source>
</evidence>
<proteinExistence type="inferred from homology"/>
<reference evidence="4" key="1">
    <citation type="submission" date="2021-01" db="EMBL/GenBank/DDBJ databases">
        <title>Description of Breznakiella homolactica.</title>
        <authorList>
            <person name="Song Y."/>
            <person name="Brune A."/>
        </authorList>
    </citation>
    <scope>NUCLEOTIDE SEQUENCE</scope>
    <source>
        <strain evidence="4">RmG30</strain>
    </source>
</reference>
<dbReference type="EMBL" id="CP067089">
    <property type="protein sequence ID" value="QQO07821.1"/>
    <property type="molecule type" value="Genomic_DNA"/>
</dbReference>
<dbReference type="Gene3D" id="2.60.40.790">
    <property type="match status" value="1"/>
</dbReference>
<dbReference type="PROSITE" id="PS01031">
    <property type="entry name" value="SHSP"/>
    <property type="match status" value="1"/>
</dbReference>
<sequence length="147" mass="16448">MKSVTLYRPTTLEEALVNFDQLAETFFGDTAAGVPGHSGPRPAVDVKETEKSYFLEAELPGYDEKNVEVHVEGNVLIISSKKEEKAEKKEDAYILRERKNESFKRSFKLPDNADPNSISAGYKNGVLTVEIKKKEASKKRAVAIEKK</sequence>
<dbReference type="SUPFAM" id="SSF49764">
    <property type="entry name" value="HSP20-like chaperones"/>
    <property type="match status" value="1"/>
</dbReference>
<dbReference type="KEGG" id="bhc:JFL75_12820"/>
<dbReference type="InterPro" id="IPR008978">
    <property type="entry name" value="HSP20-like_chaperone"/>
</dbReference>
<evidence type="ECO:0000313" key="4">
    <source>
        <dbReference type="EMBL" id="QQO07821.1"/>
    </source>
</evidence>
<dbReference type="Pfam" id="PF00011">
    <property type="entry name" value="HSP20"/>
    <property type="match status" value="1"/>
</dbReference>
<accession>A0A7T8B8Z5</accession>
<evidence type="ECO:0000256" key="2">
    <source>
        <dbReference type="RuleBase" id="RU003616"/>
    </source>
</evidence>
<evidence type="ECO:0000313" key="5">
    <source>
        <dbReference type="Proteomes" id="UP000595917"/>
    </source>
</evidence>
<evidence type="ECO:0000259" key="3">
    <source>
        <dbReference type="PROSITE" id="PS01031"/>
    </source>
</evidence>
<dbReference type="InterPro" id="IPR031107">
    <property type="entry name" value="Small_HSP"/>
</dbReference>